<dbReference type="PROSITE" id="PS01095">
    <property type="entry name" value="GH18_1"/>
    <property type="match status" value="1"/>
</dbReference>
<reference evidence="10 11" key="1">
    <citation type="submission" date="2024-01" db="EMBL/GenBank/DDBJ databases">
        <title>Pedobacter sp. nov., isolated from fresh soil.</title>
        <authorList>
            <person name="Le N.T.T."/>
        </authorList>
    </citation>
    <scope>NUCLEOTIDE SEQUENCE [LARGE SCALE GENOMIC DNA]</scope>
    <source>
        <strain evidence="10 11">KR3-3</strain>
    </source>
</reference>
<keyword evidence="8" id="KW-1133">Transmembrane helix</keyword>
<protein>
    <recommendedName>
        <fullName evidence="2">chitinase</fullName>
        <ecNumber evidence="2">3.2.1.14</ecNumber>
    </recommendedName>
</protein>
<evidence type="ECO:0000313" key="10">
    <source>
        <dbReference type="EMBL" id="MEE1944481.1"/>
    </source>
</evidence>
<keyword evidence="8" id="KW-0812">Transmembrane</keyword>
<dbReference type="GO" id="GO:0016787">
    <property type="term" value="F:hydrolase activity"/>
    <property type="evidence" value="ECO:0007669"/>
    <property type="project" value="UniProtKB-KW"/>
</dbReference>
<dbReference type="PANTHER" id="PTHR11177:SF317">
    <property type="entry name" value="CHITINASE 12-RELATED"/>
    <property type="match status" value="1"/>
</dbReference>
<dbReference type="RefSeq" id="WP_330106850.1">
    <property type="nucleotide sequence ID" value="NZ_JAZDQT010000001.1"/>
</dbReference>
<dbReference type="CDD" id="cd06548">
    <property type="entry name" value="GH18_chitinase"/>
    <property type="match status" value="1"/>
</dbReference>
<dbReference type="Gene3D" id="3.20.20.80">
    <property type="entry name" value="Glycosidases"/>
    <property type="match status" value="1"/>
</dbReference>
<dbReference type="PANTHER" id="PTHR11177">
    <property type="entry name" value="CHITINASE"/>
    <property type="match status" value="1"/>
</dbReference>
<dbReference type="SUPFAM" id="SSF51445">
    <property type="entry name" value="(Trans)glycosidases"/>
    <property type="match status" value="1"/>
</dbReference>
<dbReference type="Pfam" id="PF00704">
    <property type="entry name" value="Glyco_hydro_18"/>
    <property type="match status" value="1"/>
</dbReference>
<evidence type="ECO:0000256" key="6">
    <source>
        <dbReference type="RuleBase" id="RU000489"/>
    </source>
</evidence>
<dbReference type="EC" id="3.2.1.14" evidence="2"/>
<comment type="catalytic activity">
    <reaction evidence="1">
        <text>Random endo-hydrolysis of N-acetyl-beta-D-glucosaminide (1-&gt;4)-beta-linkages in chitin and chitodextrins.</text>
        <dbReference type="EC" id="3.2.1.14"/>
    </reaction>
</comment>
<keyword evidence="8" id="KW-0472">Membrane</keyword>
<evidence type="ECO:0000256" key="8">
    <source>
        <dbReference type="SAM" id="Phobius"/>
    </source>
</evidence>
<dbReference type="InterPro" id="IPR001579">
    <property type="entry name" value="Glyco_hydro_18_chit_AS"/>
</dbReference>
<dbReference type="Proteomes" id="UP001336835">
    <property type="component" value="Unassembled WGS sequence"/>
</dbReference>
<dbReference type="InterPro" id="IPR017853">
    <property type="entry name" value="GH"/>
</dbReference>
<keyword evidence="4" id="KW-0146">Chitin degradation</keyword>
<evidence type="ECO:0000259" key="9">
    <source>
        <dbReference type="PROSITE" id="PS51910"/>
    </source>
</evidence>
<organism evidence="10 11">
    <name type="scientific">Pedobacter albus</name>
    <dbReference type="NCBI Taxonomy" id="3113905"/>
    <lineage>
        <taxon>Bacteria</taxon>
        <taxon>Pseudomonadati</taxon>
        <taxon>Bacteroidota</taxon>
        <taxon>Sphingobacteriia</taxon>
        <taxon>Sphingobacteriales</taxon>
        <taxon>Sphingobacteriaceae</taxon>
        <taxon>Pedobacter</taxon>
    </lineage>
</organism>
<dbReference type="InterPro" id="IPR011583">
    <property type="entry name" value="Chitinase_II/V-like_cat"/>
</dbReference>
<name>A0ABU7I561_9SPHI</name>
<evidence type="ECO:0000256" key="2">
    <source>
        <dbReference type="ARBA" id="ARBA00012729"/>
    </source>
</evidence>
<dbReference type="Gene3D" id="3.10.50.10">
    <property type="match status" value="1"/>
</dbReference>
<evidence type="ECO:0000256" key="5">
    <source>
        <dbReference type="ARBA" id="ARBA00023295"/>
    </source>
</evidence>
<keyword evidence="3 6" id="KW-0378">Hydrolase</keyword>
<keyword evidence="4" id="KW-0624">Polysaccharide degradation</keyword>
<dbReference type="InterPro" id="IPR050314">
    <property type="entry name" value="Glycosyl_Hydrlase_18"/>
</dbReference>
<comment type="caution">
    <text evidence="10">The sequence shown here is derived from an EMBL/GenBank/DDBJ whole genome shotgun (WGS) entry which is preliminary data.</text>
</comment>
<dbReference type="PROSITE" id="PS51910">
    <property type="entry name" value="GH18_2"/>
    <property type="match status" value="1"/>
</dbReference>
<dbReference type="InterPro" id="IPR001223">
    <property type="entry name" value="Glyco_hydro18_cat"/>
</dbReference>
<evidence type="ECO:0000256" key="3">
    <source>
        <dbReference type="ARBA" id="ARBA00022801"/>
    </source>
</evidence>
<evidence type="ECO:0000256" key="7">
    <source>
        <dbReference type="RuleBase" id="RU004453"/>
    </source>
</evidence>
<dbReference type="InterPro" id="IPR029070">
    <property type="entry name" value="Chitinase_insertion_sf"/>
</dbReference>
<proteinExistence type="inferred from homology"/>
<evidence type="ECO:0000256" key="4">
    <source>
        <dbReference type="ARBA" id="ARBA00023024"/>
    </source>
</evidence>
<dbReference type="SMART" id="SM00636">
    <property type="entry name" value="Glyco_18"/>
    <property type="match status" value="1"/>
</dbReference>
<keyword evidence="5 6" id="KW-0326">Glycosidase</keyword>
<keyword evidence="4" id="KW-0119">Carbohydrate metabolism</keyword>
<accession>A0ABU7I561</accession>
<feature type="domain" description="GH18" evidence="9">
    <location>
        <begin position="31"/>
        <end position="377"/>
    </location>
</feature>
<sequence>MINNRINQIFFLLIGVVLFIAMKSPTKKQKPVVVGYVTGFNGLVDPNQIAAEKLTHINYAFVNVKDNKAFLQNLKTDTSNFNRLNTLKLKNPELKILISIGGWSWSENFSDAVLTDSLRKGFAASAVDIIRKYKLDGVDIDWEYPGMPGEEGNVYRPEDKQNFTLMFEAIRKELDVLEKETGKKKLLTTATGGFPSFLNNTEMGKAAKYLDYINLMTYDYYSWKRAGHHTNLYDSKTSPAENSADKAIKAYMEAGVPASKIVMGIAFYGRNFKLSPTAQKGLGDTVLGSGNSYGRGYTYMKDSLINKKGFVEYKDEDAKAPYLFNAETKQYITYDNEWSVANKCEYVLKNKLGGVMFWEYNADRKNYLLDQITKSFN</sequence>
<gene>
    <name evidence="10" type="ORF">VRU48_05135</name>
</gene>
<dbReference type="EMBL" id="JAZDQT010000001">
    <property type="protein sequence ID" value="MEE1944481.1"/>
    <property type="molecule type" value="Genomic_DNA"/>
</dbReference>
<feature type="transmembrane region" description="Helical" evidence="8">
    <location>
        <begin position="6"/>
        <end position="22"/>
    </location>
</feature>
<evidence type="ECO:0000256" key="1">
    <source>
        <dbReference type="ARBA" id="ARBA00000822"/>
    </source>
</evidence>
<keyword evidence="11" id="KW-1185">Reference proteome</keyword>
<evidence type="ECO:0000313" key="11">
    <source>
        <dbReference type="Proteomes" id="UP001336835"/>
    </source>
</evidence>
<dbReference type="SUPFAM" id="SSF54556">
    <property type="entry name" value="Chitinase insertion domain"/>
    <property type="match status" value="1"/>
</dbReference>
<comment type="similarity">
    <text evidence="7">Belongs to the glycosyl hydrolase 18 family.</text>
</comment>